<name>A0A4S8MM90_DENBC</name>
<organism evidence="1 2">
    <name type="scientific">Dendrothele bispora (strain CBS 962.96)</name>
    <dbReference type="NCBI Taxonomy" id="1314807"/>
    <lineage>
        <taxon>Eukaryota</taxon>
        <taxon>Fungi</taxon>
        <taxon>Dikarya</taxon>
        <taxon>Basidiomycota</taxon>
        <taxon>Agaricomycotina</taxon>
        <taxon>Agaricomycetes</taxon>
        <taxon>Agaricomycetidae</taxon>
        <taxon>Agaricales</taxon>
        <taxon>Agaricales incertae sedis</taxon>
        <taxon>Dendrothele</taxon>
    </lineage>
</organism>
<dbReference type="AlphaFoldDB" id="A0A4S8MM90"/>
<evidence type="ECO:0000313" key="2">
    <source>
        <dbReference type="Proteomes" id="UP000297245"/>
    </source>
</evidence>
<proteinExistence type="predicted"/>
<gene>
    <name evidence="1" type="ORF">K435DRAFT_774647</name>
</gene>
<accession>A0A4S8MM90</accession>
<keyword evidence="2" id="KW-1185">Reference proteome</keyword>
<sequence>MPTQADMEQWEVRRWAEIGVGGGCELPLDAIDCENRECEPSIKGRIGLEKGLFKREVKHSSIDDRTPLELRRLTVTDEKTKGNDLTED</sequence>
<evidence type="ECO:0000313" key="1">
    <source>
        <dbReference type="EMBL" id="THV03998.1"/>
    </source>
</evidence>
<protein>
    <submittedName>
        <fullName evidence="1">Uncharacterized protein</fullName>
    </submittedName>
</protein>
<dbReference type="Proteomes" id="UP000297245">
    <property type="component" value="Unassembled WGS sequence"/>
</dbReference>
<dbReference type="EMBL" id="ML179061">
    <property type="protein sequence ID" value="THV03998.1"/>
    <property type="molecule type" value="Genomic_DNA"/>
</dbReference>
<reference evidence="1 2" key="1">
    <citation type="journal article" date="2019" name="Nat. Ecol. Evol.">
        <title>Megaphylogeny resolves global patterns of mushroom evolution.</title>
        <authorList>
            <person name="Varga T."/>
            <person name="Krizsan K."/>
            <person name="Foldi C."/>
            <person name="Dima B."/>
            <person name="Sanchez-Garcia M."/>
            <person name="Sanchez-Ramirez S."/>
            <person name="Szollosi G.J."/>
            <person name="Szarkandi J.G."/>
            <person name="Papp V."/>
            <person name="Albert L."/>
            <person name="Andreopoulos W."/>
            <person name="Angelini C."/>
            <person name="Antonin V."/>
            <person name="Barry K.W."/>
            <person name="Bougher N.L."/>
            <person name="Buchanan P."/>
            <person name="Buyck B."/>
            <person name="Bense V."/>
            <person name="Catcheside P."/>
            <person name="Chovatia M."/>
            <person name="Cooper J."/>
            <person name="Damon W."/>
            <person name="Desjardin D."/>
            <person name="Finy P."/>
            <person name="Geml J."/>
            <person name="Haridas S."/>
            <person name="Hughes K."/>
            <person name="Justo A."/>
            <person name="Karasinski D."/>
            <person name="Kautmanova I."/>
            <person name="Kiss B."/>
            <person name="Kocsube S."/>
            <person name="Kotiranta H."/>
            <person name="LaButti K.M."/>
            <person name="Lechner B.E."/>
            <person name="Liimatainen K."/>
            <person name="Lipzen A."/>
            <person name="Lukacs Z."/>
            <person name="Mihaltcheva S."/>
            <person name="Morgado L.N."/>
            <person name="Niskanen T."/>
            <person name="Noordeloos M.E."/>
            <person name="Ohm R.A."/>
            <person name="Ortiz-Santana B."/>
            <person name="Ovrebo C."/>
            <person name="Racz N."/>
            <person name="Riley R."/>
            <person name="Savchenko A."/>
            <person name="Shiryaev A."/>
            <person name="Soop K."/>
            <person name="Spirin V."/>
            <person name="Szebenyi C."/>
            <person name="Tomsovsky M."/>
            <person name="Tulloss R.E."/>
            <person name="Uehling J."/>
            <person name="Grigoriev I.V."/>
            <person name="Vagvolgyi C."/>
            <person name="Papp T."/>
            <person name="Martin F.M."/>
            <person name="Miettinen O."/>
            <person name="Hibbett D.S."/>
            <person name="Nagy L.G."/>
        </authorList>
    </citation>
    <scope>NUCLEOTIDE SEQUENCE [LARGE SCALE GENOMIC DNA]</scope>
    <source>
        <strain evidence="1 2">CBS 962.96</strain>
    </source>
</reference>